<keyword evidence="6" id="KW-0256">Endoplasmic reticulum</keyword>
<evidence type="ECO:0000256" key="6">
    <source>
        <dbReference type="ARBA" id="ARBA00022824"/>
    </source>
</evidence>
<accession>G2QFX2</accession>
<keyword evidence="7 9" id="KW-1133">Transmembrane helix</keyword>
<evidence type="ECO:0000313" key="12">
    <source>
        <dbReference type="Proteomes" id="UP000007322"/>
    </source>
</evidence>
<dbReference type="STRING" id="573729.G2QFX2"/>
<evidence type="ECO:0000256" key="3">
    <source>
        <dbReference type="ARBA" id="ARBA00009561"/>
    </source>
</evidence>
<dbReference type="Gene3D" id="3.40.30.10">
    <property type="entry name" value="Glutaredoxin"/>
    <property type="match status" value="1"/>
</dbReference>
<feature type="transmembrane region" description="Helical" evidence="9">
    <location>
        <begin position="296"/>
        <end position="317"/>
    </location>
</feature>
<dbReference type="FunCoup" id="G2QFX2">
    <property type="interactions" value="238"/>
</dbReference>
<dbReference type="OMA" id="VLFGMYS"/>
<dbReference type="PANTHER" id="PTHR12692:SF0">
    <property type="entry name" value="GH11935P"/>
    <property type="match status" value="1"/>
</dbReference>
<comment type="similarity">
    <text evidence="3">Belongs to the OST3/OST6 family.</text>
</comment>
<comment type="subcellular location">
    <subcellularLocation>
        <location evidence="2">Endoplasmic reticulum membrane</location>
        <topology evidence="2">Multi-pass membrane protein</topology>
    </subcellularLocation>
</comment>
<dbReference type="GO" id="GO:0018279">
    <property type="term" value="P:protein N-linked glycosylation via asparagine"/>
    <property type="evidence" value="ECO:0007669"/>
    <property type="project" value="TreeGrafter"/>
</dbReference>
<evidence type="ECO:0000256" key="5">
    <source>
        <dbReference type="ARBA" id="ARBA00022729"/>
    </source>
</evidence>
<feature type="transmembrane region" description="Helical" evidence="9">
    <location>
        <begin position="215"/>
        <end position="233"/>
    </location>
</feature>
<comment type="function">
    <text evidence="1">Subunit of the oligosaccharyl transferase (OST) complex that catalyzes the initial transfer of a defined glycan (Glc(3)Man(9)GlcNAc(2) in eukaryotes) from the lipid carrier dolichol-pyrophosphate to an asparagine residue within an Asn-X-Ser/Thr consensus motif in nascent polypeptide chains, the first step in protein N-glycosylation. N-glycosylation occurs cotranslationally and the complex associates with the Sec61 complex at the channel-forming translocon complex that mediates protein translocation across the endoplasmic reticulum (ER). All subunits are required for a maximal enzyme activity.</text>
</comment>
<evidence type="ECO:0000256" key="1">
    <source>
        <dbReference type="ARBA" id="ARBA00002791"/>
    </source>
</evidence>
<dbReference type="RefSeq" id="XP_003664531.1">
    <property type="nucleotide sequence ID" value="XM_003664483.1"/>
</dbReference>
<evidence type="ECO:0000256" key="2">
    <source>
        <dbReference type="ARBA" id="ARBA00004477"/>
    </source>
</evidence>
<keyword evidence="4 9" id="KW-0812">Transmembrane</keyword>
<protein>
    <submittedName>
        <fullName evidence="11">Uncharacterized protein</fullName>
    </submittedName>
</protein>
<dbReference type="GO" id="GO:0008250">
    <property type="term" value="C:oligosaccharyltransferase complex"/>
    <property type="evidence" value="ECO:0007669"/>
    <property type="project" value="TreeGrafter"/>
</dbReference>
<dbReference type="PANTHER" id="PTHR12692">
    <property type="entry name" value="DOLICHYL-DIPHOSPHOOLIGOSACCHARIDE--PROTEIN GLYCOSYLTRANSFERASE-RELATED"/>
    <property type="match status" value="1"/>
</dbReference>
<dbReference type="FunFam" id="3.40.30.10:FF:000302">
    <property type="entry name" value="Oligosaccharyl transferase subunit (Gamma), putative"/>
    <property type="match status" value="1"/>
</dbReference>
<proteinExistence type="inferred from homology"/>
<keyword evidence="8 9" id="KW-0472">Membrane</keyword>
<dbReference type="Pfam" id="PF04756">
    <property type="entry name" value="OST3_OST6"/>
    <property type="match status" value="1"/>
</dbReference>
<dbReference type="OrthoDB" id="67566at2759"/>
<evidence type="ECO:0000256" key="9">
    <source>
        <dbReference type="SAM" id="Phobius"/>
    </source>
</evidence>
<name>G2QFX2_THET4</name>
<feature type="signal peptide" evidence="10">
    <location>
        <begin position="1"/>
        <end position="19"/>
    </location>
</feature>
<dbReference type="InParanoid" id="G2QFX2"/>
<keyword evidence="5 10" id="KW-0732">Signal</keyword>
<dbReference type="AlphaFoldDB" id="G2QFX2"/>
<dbReference type="GeneID" id="11514552"/>
<evidence type="ECO:0000256" key="8">
    <source>
        <dbReference type="ARBA" id="ARBA00023136"/>
    </source>
</evidence>
<dbReference type="SUPFAM" id="SSF52833">
    <property type="entry name" value="Thioredoxin-like"/>
    <property type="match status" value="1"/>
</dbReference>
<dbReference type="HOGENOM" id="CLU_052855_1_1_1"/>
<dbReference type="VEuPathDB" id="FungiDB:MYCTH_2307463"/>
<dbReference type="eggNOG" id="KOG2603">
    <property type="taxonomic scope" value="Eukaryota"/>
</dbReference>
<dbReference type="EMBL" id="CP003005">
    <property type="protein sequence ID" value="AEO59286.1"/>
    <property type="molecule type" value="Genomic_DNA"/>
</dbReference>
<keyword evidence="12" id="KW-1185">Reference proteome</keyword>
<evidence type="ECO:0000313" key="11">
    <source>
        <dbReference type="EMBL" id="AEO59286.1"/>
    </source>
</evidence>
<feature type="transmembrane region" description="Helical" evidence="9">
    <location>
        <begin position="182"/>
        <end position="203"/>
    </location>
</feature>
<evidence type="ECO:0000256" key="4">
    <source>
        <dbReference type="ARBA" id="ARBA00022692"/>
    </source>
</evidence>
<organism evidence="11 12">
    <name type="scientific">Thermothelomyces thermophilus (strain ATCC 42464 / BCRC 31852 / DSM 1799)</name>
    <name type="common">Sporotrichum thermophile</name>
    <dbReference type="NCBI Taxonomy" id="573729"/>
    <lineage>
        <taxon>Eukaryota</taxon>
        <taxon>Fungi</taxon>
        <taxon>Dikarya</taxon>
        <taxon>Ascomycota</taxon>
        <taxon>Pezizomycotina</taxon>
        <taxon>Sordariomycetes</taxon>
        <taxon>Sordariomycetidae</taxon>
        <taxon>Sordariales</taxon>
        <taxon>Chaetomiaceae</taxon>
        <taxon>Thermothelomyces</taxon>
    </lineage>
</organism>
<dbReference type="Proteomes" id="UP000007322">
    <property type="component" value="Chromosome 4"/>
</dbReference>
<feature type="transmembrane region" description="Helical" evidence="9">
    <location>
        <begin position="267"/>
        <end position="284"/>
    </location>
</feature>
<dbReference type="InterPro" id="IPR036249">
    <property type="entry name" value="Thioredoxin-like_sf"/>
</dbReference>
<dbReference type="KEGG" id="mtm:MYCTH_2307463"/>
<gene>
    <name evidence="11" type="ORF">MYCTH_2307463</name>
</gene>
<evidence type="ECO:0000256" key="10">
    <source>
        <dbReference type="SAM" id="SignalP"/>
    </source>
</evidence>
<feature type="chain" id="PRO_5003436367" evidence="10">
    <location>
        <begin position="20"/>
        <end position="332"/>
    </location>
</feature>
<reference evidence="11 12" key="1">
    <citation type="journal article" date="2011" name="Nat. Biotechnol.">
        <title>Comparative genomic analysis of the thermophilic biomass-degrading fungi Myceliophthora thermophila and Thielavia terrestris.</title>
        <authorList>
            <person name="Berka R.M."/>
            <person name="Grigoriev I.V."/>
            <person name="Otillar R."/>
            <person name="Salamov A."/>
            <person name="Grimwood J."/>
            <person name="Reid I."/>
            <person name="Ishmael N."/>
            <person name="John T."/>
            <person name="Darmond C."/>
            <person name="Moisan M.-C."/>
            <person name="Henrissat B."/>
            <person name="Coutinho P.M."/>
            <person name="Lombard V."/>
            <person name="Natvig D.O."/>
            <person name="Lindquist E."/>
            <person name="Schmutz J."/>
            <person name="Lucas S."/>
            <person name="Harris P."/>
            <person name="Powlowski J."/>
            <person name="Bellemare A."/>
            <person name="Taylor D."/>
            <person name="Butler G."/>
            <person name="de Vries R.P."/>
            <person name="Allijn I.E."/>
            <person name="van den Brink J."/>
            <person name="Ushinsky S."/>
            <person name="Storms R."/>
            <person name="Powell A.J."/>
            <person name="Paulsen I.T."/>
            <person name="Elbourne L.D.H."/>
            <person name="Baker S.E."/>
            <person name="Magnuson J."/>
            <person name="LaBoissiere S."/>
            <person name="Clutterbuck A.J."/>
            <person name="Martinez D."/>
            <person name="Wogulis M."/>
            <person name="de Leon A.L."/>
            <person name="Rey M.W."/>
            <person name="Tsang A."/>
        </authorList>
    </citation>
    <scope>NUCLEOTIDE SEQUENCE [LARGE SCALE GENOMIC DNA]</scope>
    <source>
        <strain evidence="12">ATCC 42464 / BCRC 31852 / DSM 1799</strain>
    </source>
</reference>
<evidence type="ECO:0000256" key="7">
    <source>
        <dbReference type="ARBA" id="ARBA00022989"/>
    </source>
</evidence>
<sequence length="332" mass="36708">MRLLSVLSLALGGLSLASAVRSKKTSEERFQLYHGKALSSSPIKLGDSSYRELTATPRDYAVAVLLTAMESRYGCQMCREFQPEWELLARSWTSGDRKGESRVVFGTLDFGDGREVFMSLGLQTAPVLFFFPPTTGPHAAASPDAVRYDFTGGAQAAEVVHHWLSRHLPDRPHPPIKRPINWMRWISTFVMLSGALTASYVAWPYVLPIIQSRTVWAAVTLISILLFTSGHMFNHIRNVPYVAGDGRGGISYFAGGFQNQYGLETQIVAALYGILTLSSISLAVKVPRIGDPRYQGIAFVAWFGVMVLVYSLLLSIFRGKNPGYTFSLPPFM</sequence>
<dbReference type="InterPro" id="IPR021149">
    <property type="entry name" value="OligosaccharylTrfase_OST3/OST6"/>
</dbReference>